<keyword evidence="7" id="KW-1185">Reference proteome</keyword>
<evidence type="ECO:0000256" key="1">
    <source>
        <dbReference type="ARBA" id="ARBA00005417"/>
    </source>
</evidence>
<evidence type="ECO:0000313" key="6">
    <source>
        <dbReference type="EMBL" id="MFC4402491.1"/>
    </source>
</evidence>
<keyword evidence="3" id="KW-0547">Nucleotide-binding</keyword>
<dbReference type="Proteomes" id="UP001595882">
    <property type="component" value="Unassembled WGS sequence"/>
</dbReference>
<sequence length="303" mass="34458">MSKNEIETYQITKSYRGETVVNNLSLTIPSGCIYGFLGPNGAGKTTTMRMLVGLIKPDNGSIHYQEKELNDNKKELLKNIGCFIDIPNYYPHLTGYENLKYIQEVTNQPVTEVNRVLEIVNLIHAKDKKVREYSLGMRQRLGLAFSLLNNPDILILDEPTNGLDPEGIREIRELLIYLSKEERKTIIVSSHILSEIESMATHIGMINKGNLIYQGSLQELYETTTDAYTITVDNPEKVRQILQEQSIPFRGNHQIVLDISPNEAAQINEMLVNNGINVYELTQSKKTLEDVFLSLTRKDREIS</sequence>
<dbReference type="InterPro" id="IPR003439">
    <property type="entry name" value="ABC_transporter-like_ATP-bd"/>
</dbReference>
<keyword evidence="2" id="KW-0813">Transport</keyword>
<dbReference type="PANTHER" id="PTHR43335:SF4">
    <property type="entry name" value="ABC TRANSPORTER, ATP-BINDING PROTEIN"/>
    <property type="match status" value="1"/>
</dbReference>
<comment type="similarity">
    <text evidence="1">Belongs to the ABC transporter superfamily.</text>
</comment>
<protein>
    <submittedName>
        <fullName evidence="6">ABC transporter ATP-binding protein</fullName>
    </submittedName>
</protein>
<evidence type="ECO:0000256" key="3">
    <source>
        <dbReference type="ARBA" id="ARBA00022741"/>
    </source>
</evidence>
<name>A0ABV8WVX6_9BACI</name>
<gene>
    <name evidence="6" type="ORF">ACFOY7_05345</name>
</gene>
<dbReference type="CDD" id="cd03268">
    <property type="entry name" value="ABC_BcrA_bacitracin_resist"/>
    <property type="match status" value="1"/>
</dbReference>
<dbReference type="SUPFAM" id="SSF52540">
    <property type="entry name" value="P-loop containing nucleoside triphosphate hydrolases"/>
    <property type="match status" value="1"/>
</dbReference>
<dbReference type="Gene3D" id="3.40.50.300">
    <property type="entry name" value="P-loop containing nucleotide triphosphate hydrolases"/>
    <property type="match status" value="1"/>
</dbReference>
<evidence type="ECO:0000259" key="5">
    <source>
        <dbReference type="PROSITE" id="PS50893"/>
    </source>
</evidence>
<dbReference type="PROSITE" id="PS50893">
    <property type="entry name" value="ABC_TRANSPORTER_2"/>
    <property type="match status" value="1"/>
</dbReference>
<accession>A0ABV8WVX6</accession>
<comment type="caution">
    <text evidence="6">The sequence shown here is derived from an EMBL/GenBank/DDBJ whole genome shotgun (WGS) entry which is preliminary data.</text>
</comment>
<evidence type="ECO:0000256" key="2">
    <source>
        <dbReference type="ARBA" id="ARBA00022448"/>
    </source>
</evidence>
<dbReference type="InterPro" id="IPR003593">
    <property type="entry name" value="AAA+_ATPase"/>
</dbReference>
<reference evidence="7" key="1">
    <citation type="journal article" date="2019" name="Int. J. Syst. Evol. Microbiol.">
        <title>The Global Catalogue of Microorganisms (GCM) 10K type strain sequencing project: providing services to taxonomists for standard genome sequencing and annotation.</title>
        <authorList>
            <consortium name="The Broad Institute Genomics Platform"/>
            <consortium name="The Broad Institute Genome Sequencing Center for Infectious Disease"/>
            <person name="Wu L."/>
            <person name="Ma J."/>
        </authorList>
    </citation>
    <scope>NUCLEOTIDE SEQUENCE [LARGE SCALE GENOMIC DNA]</scope>
    <source>
        <strain evidence="7">CCUG 37865</strain>
    </source>
</reference>
<proteinExistence type="inferred from homology"/>
<dbReference type="InterPro" id="IPR027417">
    <property type="entry name" value="P-loop_NTPase"/>
</dbReference>
<dbReference type="Pfam" id="PF00005">
    <property type="entry name" value="ABC_tran"/>
    <property type="match status" value="1"/>
</dbReference>
<dbReference type="EMBL" id="JBHSDT010000004">
    <property type="protein sequence ID" value="MFC4402491.1"/>
    <property type="molecule type" value="Genomic_DNA"/>
</dbReference>
<dbReference type="PANTHER" id="PTHR43335">
    <property type="entry name" value="ABC TRANSPORTER, ATP-BINDING PROTEIN"/>
    <property type="match status" value="1"/>
</dbReference>
<evidence type="ECO:0000256" key="4">
    <source>
        <dbReference type="ARBA" id="ARBA00022840"/>
    </source>
</evidence>
<dbReference type="RefSeq" id="WP_390250134.1">
    <property type="nucleotide sequence ID" value="NZ_JBHSDT010000004.1"/>
</dbReference>
<organism evidence="6 7">
    <name type="scientific">Gracilibacillus xinjiangensis</name>
    <dbReference type="NCBI Taxonomy" id="1193282"/>
    <lineage>
        <taxon>Bacteria</taxon>
        <taxon>Bacillati</taxon>
        <taxon>Bacillota</taxon>
        <taxon>Bacilli</taxon>
        <taxon>Bacillales</taxon>
        <taxon>Bacillaceae</taxon>
        <taxon>Gracilibacillus</taxon>
    </lineage>
</organism>
<dbReference type="GO" id="GO:0005524">
    <property type="term" value="F:ATP binding"/>
    <property type="evidence" value="ECO:0007669"/>
    <property type="project" value="UniProtKB-KW"/>
</dbReference>
<dbReference type="SMART" id="SM00382">
    <property type="entry name" value="AAA"/>
    <property type="match status" value="1"/>
</dbReference>
<feature type="domain" description="ABC transporter" evidence="5">
    <location>
        <begin position="6"/>
        <end position="233"/>
    </location>
</feature>
<keyword evidence="4 6" id="KW-0067">ATP-binding</keyword>
<evidence type="ECO:0000313" key="7">
    <source>
        <dbReference type="Proteomes" id="UP001595882"/>
    </source>
</evidence>